<dbReference type="GO" id="GO:0015807">
    <property type="term" value="P:L-amino acid transport"/>
    <property type="evidence" value="ECO:0007669"/>
    <property type="project" value="UniProtKB-ARBA"/>
</dbReference>
<dbReference type="SMART" id="SM00382">
    <property type="entry name" value="AAA"/>
    <property type="match status" value="1"/>
</dbReference>
<keyword evidence="3" id="KW-1003">Cell membrane</keyword>
<dbReference type="InterPro" id="IPR003593">
    <property type="entry name" value="AAA+_ATPase"/>
</dbReference>
<evidence type="ECO:0000259" key="7">
    <source>
        <dbReference type="PROSITE" id="PS50893"/>
    </source>
</evidence>
<dbReference type="EMBL" id="JABFMT010000012">
    <property type="protein sequence ID" value="NUU02522.1"/>
    <property type="molecule type" value="Genomic_DNA"/>
</dbReference>
<evidence type="ECO:0000256" key="4">
    <source>
        <dbReference type="ARBA" id="ARBA00022741"/>
    </source>
</evidence>
<keyword evidence="6" id="KW-0029">Amino-acid transport</keyword>
<reference evidence="8 11" key="2">
    <citation type="journal article" date="2020" name="Front. Plant Sci.">
        <title>Isolation of Rhizosphere Bacteria That Improve Quality and Water Stress Tolerance in Greenhouse Ornamentals.</title>
        <authorList>
            <person name="Nordstedt N.P."/>
            <person name="Jones M.L."/>
        </authorList>
    </citation>
    <scope>NUCLEOTIDE SEQUENCE [LARGE SCALE GENOMIC DNA]</scope>
    <source>
        <strain evidence="8 11">C6C2</strain>
    </source>
</reference>
<name>A0A246WVK1_9BURK</name>
<dbReference type="Pfam" id="PF00005">
    <property type="entry name" value="ABC_tran"/>
    <property type="match status" value="1"/>
</dbReference>
<evidence type="ECO:0000313" key="8">
    <source>
        <dbReference type="EMBL" id="NUU02522.1"/>
    </source>
</evidence>
<dbReference type="InterPro" id="IPR027417">
    <property type="entry name" value="P-loop_NTPase"/>
</dbReference>
<dbReference type="GO" id="GO:0015804">
    <property type="term" value="P:neutral amino acid transport"/>
    <property type="evidence" value="ECO:0007669"/>
    <property type="project" value="UniProtKB-ARBA"/>
</dbReference>
<evidence type="ECO:0000256" key="2">
    <source>
        <dbReference type="ARBA" id="ARBA00022448"/>
    </source>
</evidence>
<dbReference type="GO" id="GO:0016887">
    <property type="term" value="F:ATP hydrolysis activity"/>
    <property type="evidence" value="ECO:0007669"/>
    <property type="project" value="InterPro"/>
</dbReference>
<proteinExistence type="inferred from homology"/>
<dbReference type="AlphaFoldDB" id="A0A246WVK1"/>
<dbReference type="Proteomes" id="UP000197596">
    <property type="component" value="Unassembled WGS sequence"/>
</dbReference>
<evidence type="ECO:0000256" key="1">
    <source>
        <dbReference type="ARBA" id="ARBA00005417"/>
    </source>
</evidence>
<comment type="caution">
    <text evidence="9">The sequence shown here is derived from an EMBL/GenBank/DDBJ whole genome shotgun (WGS) entry which is preliminary data.</text>
</comment>
<dbReference type="GO" id="GO:0015658">
    <property type="term" value="F:branched-chain amino acid transmembrane transporter activity"/>
    <property type="evidence" value="ECO:0007669"/>
    <property type="project" value="InterPro"/>
</dbReference>
<gene>
    <name evidence="9" type="primary">livF</name>
    <name evidence="9" type="ORF">CEJ42_06375</name>
    <name evidence="8" type="ORF">HNO84_13015</name>
</gene>
<dbReference type="PROSITE" id="PS50893">
    <property type="entry name" value="ABC_TRANSPORTER_2"/>
    <property type="match status" value="1"/>
</dbReference>
<keyword evidence="2" id="KW-0813">Transport</keyword>
<evidence type="ECO:0000313" key="10">
    <source>
        <dbReference type="Proteomes" id="UP000197596"/>
    </source>
</evidence>
<dbReference type="InterPro" id="IPR030660">
    <property type="entry name" value="ABC_branched_ATPase_LivF/BraG"/>
</dbReference>
<dbReference type="GO" id="GO:0005524">
    <property type="term" value="F:ATP binding"/>
    <property type="evidence" value="ECO:0007669"/>
    <property type="project" value="UniProtKB-KW"/>
</dbReference>
<sequence>MLQFDKVHTHYGAIEALHGVSLNVEKGEIVTLIGANGAGKTTLLMTLCGRPRATSGRIVFEGQDITQLPTHEIMRKGLAISPEGRRVFPSLTVLENLKMGAFFAKDKEIEEGVEYVFGLFPRLKERAAQRAGTMSGGEQQMLAIGRALMSRPRLLLLDEPTLGLAPLVIAQIFEIIRTIRESGVTVFLVEQNANKALGVADRGYVLENGHVVLSDTGANLLANSDVRKAYLGHG</sequence>
<feature type="domain" description="ABC transporter" evidence="7">
    <location>
        <begin position="2"/>
        <end position="233"/>
    </location>
</feature>
<keyword evidence="3" id="KW-0472">Membrane</keyword>
<dbReference type="PROSITE" id="PS00211">
    <property type="entry name" value="ABC_TRANSPORTER_1"/>
    <property type="match status" value="1"/>
</dbReference>
<dbReference type="OrthoDB" id="9776369at2"/>
<comment type="similarity">
    <text evidence="1">Belongs to the ABC transporter superfamily.</text>
</comment>
<dbReference type="InterPro" id="IPR003439">
    <property type="entry name" value="ABC_transporter-like_ATP-bd"/>
</dbReference>
<keyword evidence="11" id="KW-1185">Reference proteome</keyword>
<evidence type="ECO:0000313" key="11">
    <source>
        <dbReference type="Proteomes" id="UP000536746"/>
    </source>
</evidence>
<accession>A0A246WVK1</accession>
<evidence type="ECO:0000256" key="6">
    <source>
        <dbReference type="ARBA" id="ARBA00022970"/>
    </source>
</evidence>
<dbReference type="PANTHER" id="PTHR43820">
    <property type="entry name" value="HIGH-AFFINITY BRANCHED-CHAIN AMINO ACID TRANSPORT ATP-BINDING PROTEIN LIVF"/>
    <property type="match status" value="1"/>
</dbReference>
<dbReference type="Proteomes" id="UP000536746">
    <property type="component" value="Unassembled WGS sequence"/>
</dbReference>
<dbReference type="SUPFAM" id="SSF52540">
    <property type="entry name" value="P-loop containing nucleoside triphosphate hydrolases"/>
    <property type="match status" value="1"/>
</dbReference>
<keyword evidence="5 9" id="KW-0067">ATP-binding</keyword>
<dbReference type="CDD" id="cd03224">
    <property type="entry name" value="ABC_TM1139_LivF_branched"/>
    <property type="match status" value="1"/>
</dbReference>
<dbReference type="InterPro" id="IPR017871">
    <property type="entry name" value="ABC_transporter-like_CS"/>
</dbReference>
<organism evidence="9 10">
    <name type="scientific">Herbaspirillum robiniae</name>
    <dbReference type="NCBI Taxonomy" id="2014887"/>
    <lineage>
        <taxon>Bacteria</taxon>
        <taxon>Pseudomonadati</taxon>
        <taxon>Pseudomonadota</taxon>
        <taxon>Betaproteobacteria</taxon>
        <taxon>Burkholderiales</taxon>
        <taxon>Oxalobacteraceae</taxon>
        <taxon>Herbaspirillum</taxon>
    </lineage>
</organism>
<dbReference type="GO" id="GO:0015695">
    <property type="term" value="P:organic cation transport"/>
    <property type="evidence" value="ECO:0007669"/>
    <property type="project" value="UniProtKB-ARBA"/>
</dbReference>
<dbReference type="RefSeq" id="WP_079214304.1">
    <property type="nucleotide sequence ID" value="NZ_CP018845.1"/>
</dbReference>
<evidence type="ECO:0000256" key="3">
    <source>
        <dbReference type="ARBA" id="ARBA00022475"/>
    </source>
</evidence>
<dbReference type="InterPro" id="IPR052156">
    <property type="entry name" value="BCAA_Transport_ATP-bd_LivF"/>
</dbReference>
<reference evidence="9 10" key="1">
    <citation type="submission" date="2017-06" db="EMBL/GenBank/DDBJ databases">
        <title>Herbaspirillum phytohormonus sp. nov., isolated from the root nodule of Robinia pseudoacacia in lead-zinc mine.</title>
        <authorList>
            <person name="Fan M."/>
            <person name="Lin Y."/>
        </authorList>
    </citation>
    <scope>NUCLEOTIDE SEQUENCE [LARGE SCALE GENOMIC DNA]</scope>
    <source>
        <strain evidence="9 10">HZ10</strain>
    </source>
</reference>
<evidence type="ECO:0000313" key="9">
    <source>
        <dbReference type="EMBL" id="OWY30303.1"/>
    </source>
</evidence>
<dbReference type="PIRSF" id="PIRSF039137">
    <property type="entry name" value="ABC_branched_ATPase"/>
    <property type="match status" value="1"/>
</dbReference>
<dbReference type="FunFam" id="3.40.50.300:FF:000341">
    <property type="entry name" value="High-affinity branched-chain amino acid transport ATP-binding protein"/>
    <property type="match status" value="1"/>
</dbReference>
<protein>
    <submittedName>
        <fullName evidence="8 9">ABC transporter ATP-binding protein</fullName>
    </submittedName>
</protein>
<dbReference type="Gene3D" id="3.40.50.300">
    <property type="entry name" value="P-loop containing nucleotide triphosphate hydrolases"/>
    <property type="match status" value="1"/>
</dbReference>
<evidence type="ECO:0000256" key="5">
    <source>
        <dbReference type="ARBA" id="ARBA00022840"/>
    </source>
</evidence>
<dbReference type="PANTHER" id="PTHR43820:SF4">
    <property type="entry name" value="HIGH-AFFINITY BRANCHED-CHAIN AMINO ACID TRANSPORT ATP-BINDING PROTEIN LIVF"/>
    <property type="match status" value="1"/>
</dbReference>
<keyword evidence="4" id="KW-0547">Nucleotide-binding</keyword>
<dbReference type="EMBL" id="NJGU01000003">
    <property type="protein sequence ID" value="OWY30303.1"/>
    <property type="molecule type" value="Genomic_DNA"/>
</dbReference>